<dbReference type="RefSeq" id="XP_016646483.1">
    <property type="nucleotide sequence ID" value="XM_016783283.1"/>
</dbReference>
<reference evidence="2 3" key="1">
    <citation type="journal article" date="2014" name="Genome Announc.">
        <title>Draft genome sequence of the pathogenic fungus Scedosporium apiospermum.</title>
        <authorList>
            <person name="Vandeputte P."/>
            <person name="Ghamrawi S."/>
            <person name="Rechenmann M."/>
            <person name="Iltis A."/>
            <person name="Giraud S."/>
            <person name="Fleury M."/>
            <person name="Thornton C."/>
            <person name="Delhaes L."/>
            <person name="Meyer W."/>
            <person name="Papon N."/>
            <person name="Bouchara J.P."/>
        </authorList>
    </citation>
    <scope>NUCLEOTIDE SEQUENCE [LARGE SCALE GENOMIC DNA]</scope>
    <source>
        <strain evidence="2 3">IHEM 14462</strain>
    </source>
</reference>
<comment type="caution">
    <text evidence="2">The sequence shown here is derived from an EMBL/GenBank/DDBJ whole genome shotgun (WGS) entry which is preliminary data.</text>
</comment>
<dbReference type="HOGENOM" id="CLU_067863_0_0_1"/>
<proteinExistence type="predicted"/>
<dbReference type="InterPro" id="IPR021851">
    <property type="entry name" value="DUF3455"/>
</dbReference>
<dbReference type="GeneID" id="27718674"/>
<dbReference type="OMA" id="STCAGQN"/>
<dbReference type="Proteomes" id="UP000028545">
    <property type="component" value="Unassembled WGS sequence"/>
</dbReference>
<protein>
    <recommendedName>
        <fullName evidence="4">Malate dehydrogenase</fullName>
    </recommendedName>
</protein>
<name>A0A084GH72_PSEDA</name>
<evidence type="ECO:0000313" key="3">
    <source>
        <dbReference type="Proteomes" id="UP000028545"/>
    </source>
</evidence>
<dbReference type="EMBL" id="JOWA01000022">
    <property type="protein sequence ID" value="KEZ46684.1"/>
    <property type="molecule type" value="Genomic_DNA"/>
</dbReference>
<dbReference type="Pfam" id="PF11937">
    <property type="entry name" value="DUF3455"/>
    <property type="match status" value="1"/>
</dbReference>
<dbReference type="AlphaFoldDB" id="A0A084GH72"/>
<dbReference type="PANTHER" id="PTHR35567">
    <property type="entry name" value="MALATE DEHYDROGENASE (AFU_ORTHOLOGUE AFUA_2G13800)"/>
    <property type="match status" value="1"/>
</dbReference>
<evidence type="ECO:0008006" key="4">
    <source>
        <dbReference type="Google" id="ProtNLM"/>
    </source>
</evidence>
<dbReference type="OrthoDB" id="1859733at2759"/>
<dbReference type="PANTHER" id="PTHR35567:SF1">
    <property type="entry name" value="CONSERVED FUNGAL PROTEIN (AFU_ORTHOLOGUE AFUA_1G14230)"/>
    <property type="match status" value="1"/>
</dbReference>
<evidence type="ECO:0000256" key="1">
    <source>
        <dbReference type="SAM" id="SignalP"/>
    </source>
</evidence>
<keyword evidence="1" id="KW-0732">Signal</keyword>
<dbReference type="KEGG" id="sapo:SAPIO_CDS0522"/>
<keyword evidence="3" id="KW-1185">Reference proteome</keyword>
<feature type="chain" id="PRO_5001775744" description="Malate dehydrogenase" evidence="1">
    <location>
        <begin position="20"/>
        <end position="270"/>
    </location>
</feature>
<dbReference type="VEuPathDB" id="FungiDB:SAPIO_CDS0522"/>
<evidence type="ECO:0000313" key="2">
    <source>
        <dbReference type="EMBL" id="KEZ46684.1"/>
    </source>
</evidence>
<gene>
    <name evidence="2" type="ORF">SAPIO_CDS0522</name>
</gene>
<accession>A0A084GH72</accession>
<feature type="signal peptide" evidence="1">
    <location>
        <begin position="1"/>
        <end position="19"/>
    </location>
</feature>
<sequence length="270" mass="28664">MKLLNLLTSTLLLPSLTLAAPTHASLSSSDRNAPAAVDHLSDYFNLLALKVQRYKTLGSAPTCDISRAVLPITPDSLPAPSAGLKPKHIALGRGTQNYTCSSPTDAPTAAGAVATLYDASCLSTIHPDLFTTLTRLAISFAPIPKPLSSSTEQPRLGPQAMRVSGVHYFNSLGQPFFDIDAADKGHVTVKLNNSIPAPFDSATGVQGEKAVGWLKLVARDEDGSATKGLREVYRLDTVGGSAPATCEGMPETFEVQYVAQYWFMGSDDEE</sequence>
<organism evidence="2 3">
    <name type="scientific">Pseudallescheria apiosperma</name>
    <name type="common">Scedosporium apiospermum</name>
    <dbReference type="NCBI Taxonomy" id="563466"/>
    <lineage>
        <taxon>Eukaryota</taxon>
        <taxon>Fungi</taxon>
        <taxon>Dikarya</taxon>
        <taxon>Ascomycota</taxon>
        <taxon>Pezizomycotina</taxon>
        <taxon>Sordariomycetes</taxon>
        <taxon>Hypocreomycetidae</taxon>
        <taxon>Microascales</taxon>
        <taxon>Microascaceae</taxon>
        <taxon>Scedosporium</taxon>
    </lineage>
</organism>